<dbReference type="InterPro" id="IPR016040">
    <property type="entry name" value="NAD(P)-bd_dom"/>
</dbReference>
<comment type="caution">
    <text evidence="2">The sequence shown here is derived from an EMBL/GenBank/DDBJ whole genome shotgun (WGS) entry which is preliminary data.</text>
</comment>
<dbReference type="GO" id="GO:0042602">
    <property type="term" value="F:riboflavin reductase (NADPH) activity"/>
    <property type="evidence" value="ECO:0007669"/>
    <property type="project" value="TreeGrafter"/>
</dbReference>
<keyword evidence="3" id="KW-1185">Reference proteome</keyword>
<dbReference type="SUPFAM" id="SSF51735">
    <property type="entry name" value="NAD(P)-binding Rossmann-fold domains"/>
    <property type="match status" value="1"/>
</dbReference>
<dbReference type="Proteomes" id="UP000283523">
    <property type="component" value="Unassembled WGS sequence"/>
</dbReference>
<dbReference type="InterPro" id="IPR036291">
    <property type="entry name" value="NAD(P)-bd_dom_sf"/>
</dbReference>
<protein>
    <submittedName>
        <fullName evidence="2">NAD-dependent epimerase/dehydratase family protein</fullName>
    </submittedName>
</protein>
<dbReference type="CDD" id="cd05244">
    <property type="entry name" value="BVR-B_like_SDR_a"/>
    <property type="match status" value="1"/>
</dbReference>
<dbReference type="OrthoDB" id="9790734at2"/>
<evidence type="ECO:0000259" key="1">
    <source>
        <dbReference type="Pfam" id="PF13460"/>
    </source>
</evidence>
<reference evidence="2 3" key="1">
    <citation type="submission" date="2018-08" db="EMBL/GenBank/DDBJ databases">
        <title>Fibrisoma montanum sp. nov., isolated from Danxia mountain soil.</title>
        <authorList>
            <person name="Huang Y."/>
        </authorList>
    </citation>
    <scope>NUCLEOTIDE SEQUENCE [LARGE SCALE GENOMIC DNA]</scope>
    <source>
        <strain evidence="2 3">HYT19</strain>
    </source>
</reference>
<dbReference type="GO" id="GO:0004074">
    <property type="term" value="F:biliverdin reductase [NAD(P)H] activity"/>
    <property type="evidence" value="ECO:0007669"/>
    <property type="project" value="TreeGrafter"/>
</dbReference>
<sequence length="219" mass="24348">MEAGSQPITQQVIMKIAVFGATGGTGRELILQALDKGHEVTAIVRRPAAFTLTHARLRTVTGDVMKPDSFAPALQHQDAVLSVIGKNSLKPMTFYRESARNIVDQMDKAGVQRLICLTSVGVLDKPVGPLFYIWLIKPLLKNIYDDMRHMEQTIRESRLAWTIVRPSFLFDGKRTGQYRVGSSGELDHANKISRADLANCILDQLDTQANWQKAIAVAY</sequence>
<gene>
    <name evidence="2" type="ORF">DYU11_11375</name>
</gene>
<evidence type="ECO:0000313" key="2">
    <source>
        <dbReference type="EMBL" id="RIV23578.1"/>
    </source>
</evidence>
<dbReference type="PANTHER" id="PTHR43355:SF2">
    <property type="entry name" value="FLAVIN REDUCTASE (NADPH)"/>
    <property type="match status" value="1"/>
</dbReference>
<dbReference type="InterPro" id="IPR051606">
    <property type="entry name" value="Polyketide_Oxido-like"/>
</dbReference>
<feature type="domain" description="NAD(P)-binding" evidence="1">
    <location>
        <begin position="20"/>
        <end position="207"/>
    </location>
</feature>
<name>A0A418MB28_9BACT</name>
<evidence type="ECO:0000313" key="3">
    <source>
        <dbReference type="Proteomes" id="UP000283523"/>
    </source>
</evidence>
<dbReference type="EMBL" id="QXED01000003">
    <property type="protein sequence ID" value="RIV23578.1"/>
    <property type="molecule type" value="Genomic_DNA"/>
</dbReference>
<dbReference type="Pfam" id="PF13460">
    <property type="entry name" value="NAD_binding_10"/>
    <property type="match status" value="1"/>
</dbReference>
<organism evidence="2 3">
    <name type="scientific">Fibrisoma montanum</name>
    <dbReference type="NCBI Taxonomy" id="2305895"/>
    <lineage>
        <taxon>Bacteria</taxon>
        <taxon>Pseudomonadati</taxon>
        <taxon>Bacteroidota</taxon>
        <taxon>Cytophagia</taxon>
        <taxon>Cytophagales</taxon>
        <taxon>Spirosomataceae</taxon>
        <taxon>Fibrisoma</taxon>
    </lineage>
</organism>
<proteinExistence type="predicted"/>
<dbReference type="PANTHER" id="PTHR43355">
    <property type="entry name" value="FLAVIN REDUCTASE (NADPH)"/>
    <property type="match status" value="1"/>
</dbReference>
<accession>A0A418MB28</accession>
<dbReference type="AlphaFoldDB" id="A0A418MB28"/>
<dbReference type="Gene3D" id="3.40.50.720">
    <property type="entry name" value="NAD(P)-binding Rossmann-like Domain"/>
    <property type="match status" value="1"/>
</dbReference>
<dbReference type="RefSeq" id="WP_119667794.1">
    <property type="nucleotide sequence ID" value="NZ_QXED01000003.1"/>
</dbReference>